<dbReference type="Gene3D" id="3.90.1300.10">
    <property type="entry name" value="Amidase signature (AS) domain"/>
    <property type="match status" value="1"/>
</dbReference>
<evidence type="ECO:0000313" key="3">
    <source>
        <dbReference type="Proteomes" id="UP001556196"/>
    </source>
</evidence>
<name>A0ABV3QTN5_9HYPH</name>
<dbReference type="SUPFAM" id="SSF75304">
    <property type="entry name" value="Amidase signature (AS) enzymes"/>
    <property type="match status" value="1"/>
</dbReference>
<dbReference type="EC" id="3.5.1.4" evidence="2"/>
<dbReference type="NCBIfam" id="NF006169">
    <property type="entry name" value="PRK08310.1"/>
    <property type="match status" value="1"/>
</dbReference>
<keyword evidence="3" id="KW-1185">Reference proteome</keyword>
<organism evidence="2 3">
    <name type="scientific">Mesorhizobium marinum</name>
    <dbReference type="NCBI Taxonomy" id="3228790"/>
    <lineage>
        <taxon>Bacteria</taxon>
        <taxon>Pseudomonadati</taxon>
        <taxon>Pseudomonadota</taxon>
        <taxon>Alphaproteobacteria</taxon>
        <taxon>Hyphomicrobiales</taxon>
        <taxon>Phyllobacteriaceae</taxon>
        <taxon>Mesorhizobium</taxon>
    </lineage>
</organism>
<dbReference type="EMBL" id="JBFOCI010000001">
    <property type="protein sequence ID" value="MEW9804439.1"/>
    <property type="molecule type" value="Genomic_DNA"/>
</dbReference>
<dbReference type="InterPro" id="IPR023631">
    <property type="entry name" value="Amidase_dom"/>
</dbReference>
<comment type="caution">
    <text evidence="2">The sequence shown here is derived from an EMBL/GenBank/DDBJ whole genome shotgun (WGS) entry which is preliminary data.</text>
</comment>
<proteinExistence type="predicted"/>
<sequence>MTPLKTRDRLNAFLDYPETPVEGQTDGPLAGLTLGVKDIFDVKGYVSGWGNPDKFEEGLVATATAPAVQALLDAGARFIGKTQTEELAFSMIGQNVHFPHPVNPAAPDRVTGGSSSGSAAAVAGGLVDIGTGSDTGGSVRAPASFCGLIGLRTTHGLISLEGTMALAPSFDTFGWFARDARMYEQVGAVMLGEEKAGPARRRLISLPALDELVAGPAEATAYGRMRRVVENTLGPVHAAKAPPFGIDELYWATRKLQAHEAWTARGEWLEMKGRRVGQAIYDRFAFGRTVTADEVHQETRRRDAFRDAFGDLLGDDGVLVLPTVPCAAPRADSTPEQFGAFRERAIRLLCWSGLSGFPQISLPLGSVDGAPFGLSLLGPAGSDMALIRLGRTVLEAAGKA</sequence>
<dbReference type="PROSITE" id="PS00571">
    <property type="entry name" value="AMIDASES"/>
    <property type="match status" value="1"/>
</dbReference>
<dbReference type="PANTHER" id="PTHR46310:SF7">
    <property type="entry name" value="AMIDASE 1"/>
    <property type="match status" value="1"/>
</dbReference>
<keyword evidence="2" id="KW-0378">Hydrolase</keyword>
<feature type="domain" description="Amidase" evidence="1">
    <location>
        <begin position="23"/>
        <end position="201"/>
    </location>
</feature>
<dbReference type="Pfam" id="PF01425">
    <property type="entry name" value="Amidase"/>
    <property type="match status" value="1"/>
</dbReference>
<dbReference type="InterPro" id="IPR036928">
    <property type="entry name" value="AS_sf"/>
</dbReference>
<dbReference type="RefSeq" id="WP_367721492.1">
    <property type="nucleotide sequence ID" value="NZ_JBFOCH010000007.1"/>
</dbReference>
<evidence type="ECO:0000313" key="2">
    <source>
        <dbReference type="EMBL" id="MEW9804439.1"/>
    </source>
</evidence>
<protein>
    <submittedName>
        <fullName evidence="2">Amidase</fullName>
        <ecNumber evidence="2">3.5.1.4</ecNumber>
    </submittedName>
</protein>
<dbReference type="InterPro" id="IPR020556">
    <property type="entry name" value="Amidase_CS"/>
</dbReference>
<gene>
    <name evidence="2" type="ORF">ABUE31_00385</name>
</gene>
<evidence type="ECO:0000259" key="1">
    <source>
        <dbReference type="Pfam" id="PF01425"/>
    </source>
</evidence>
<dbReference type="PANTHER" id="PTHR46310">
    <property type="entry name" value="AMIDASE 1"/>
    <property type="match status" value="1"/>
</dbReference>
<dbReference type="Proteomes" id="UP001556196">
    <property type="component" value="Unassembled WGS sequence"/>
</dbReference>
<reference evidence="2 3" key="1">
    <citation type="submission" date="2024-06" db="EMBL/GenBank/DDBJ databases">
        <authorList>
            <person name="Tuo L."/>
        </authorList>
    </citation>
    <scope>NUCLEOTIDE SEQUENCE [LARGE SCALE GENOMIC DNA]</scope>
    <source>
        <strain evidence="2 3">ZMM04-5</strain>
    </source>
</reference>
<dbReference type="GO" id="GO:0004040">
    <property type="term" value="F:amidase activity"/>
    <property type="evidence" value="ECO:0007669"/>
    <property type="project" value="UniProtKB-EC"/>
</dbReference>
<accession>A0ABV3QTN5</accession>